<dbReference type="EMBL" id="BRYA01000701">
    <property type="protein sequence ID" value="GMI30198.1"/>
    <property type="molecule type" value="Genomic_DNA"/>
</dbReference>
<evidence type="ECO:0000259" key="6">
    <source>
        <dbReference type="PROSITE" id="PS50186"/>
    </source>
</evidence>
<feature type="region of interest" description="Disordered" evidence="3">
    <location>
        <begin position="1"/>
        <end position="25"/>
    </location>
</feature>
<dbReference type="Pfam" id="PF16016">
    <property type="entry name" value="VASt"/>
    <property type="match status" value="1"/>
</dbReference>
<evidence type="ECO:0000259" key="7">
    <source>
        <dbReference type="PROSITE" id="PS51778"/>
    </source>
</evidence>
<name>A0A9W7G011_9STRA</name>
<evidence type="ECO:0000313" key="8">
    <source>
        <dbReference type="EMBL" id="GMI30198.1"/>
    </source>
</evidence>
<keyword evidence="4" id="KW-1133">Transmembrane helix</keyword>
<dbReference type="AlphaFoldDB" id="A0A9W7G011"/>
<feature type="domain" description="VASt" evidence="7">
    <location>
        <begin position="593"/>
        <end position="838"/>
    </location>
</feature>
<dbReference type="InterPro" id="IPR031968">
    <property type="entry name" value="VASt"/>
</dbReference>
<dbReference type="SUPFAM" id="SSF49562">
    <property type="entry name" value="C2 domain (Calcium/lipid-binding domain, CaLB)"/>
    <property type="match status" value="1"/>
</dbReference>
<dbReference type="InterPro" id="IPR036388">
    <property type="entry name" value="WH-like_DNA-bd_sf"/>
</dbReference>
<dbReference type="Gene3D" id="2.60.40.150">
    <property type="entry name" value="C2 domain"/>
    <property type="match status" value="1"/>
</dbReference>
<feature type="region of interest" description="Disordered" evidence="3">
    <location>
        <begin position="505"/>
        <end position="525"/>
    </location>
</feature>
<comment type="caution">
    <text evidence="8">The sequence shown here is derived from an EMBL/GenBank/DDBJ whole genome shotgun (WGS) entry which is preliminary data.</text>
</comment>
<keyword evidence="2 4" id="KW-0472">Membrane</keyword>
<dbReference type="Proteomes" id="UP001165065">
    <property type="component" value="Unassembled WGS sequence"/>
</dbReference>
<dbReference type="SMART" id="SM00239">
    <property type="entry name" value="C2"/>
    <property type="match status" value="1"/>
</dbReference>
<dbReference type="InterPro" id="IPR000008">
    <property type="entry name" value="C2_dom"/>
</dbReference>
<feature type="domain" description="DEP" evidence="6">
    <location>
        <begin position="73"/>
        <end position="163"/>
    </location>
</feature>
<evidence type="ECO:0000313" key="9">
    <source>
        <dbReference type="Proteomes" id="UP001165065"/>
    </source>
</evidence>
<organism evidence="8 9">
    <name type="scientific">Triparma columacea</name>
    <dbReference type="NCBI Taxonomy" id="722753"/>
    <lineage>
        <taxon>Eukaryota</taxon>
        <taxon>Sar</taxon>
        <taxon>Stramenopiles</taxon>
        <taxon>Ochrophyta</taxon>
        <taxon>Bolidophyceae</taxon>
        <taxon>Parmales</taxon>
        <taxon>Triparmaceae</taxon>
        <taxon>Triparma</taxon>
    </lineage>
</organism>
<evidence type="ECO:0000256" key="1">
    <source>
        <dbReference type="ARBA" id="ARBA00004370"/>
    </source>
</evidence>
<protein>
    <recommendedName>
        <fullName evidence="10">C2 domain-containing protein</fullName>
    </recommendedName>
</protein>
<dbReference type="PROSITE" id="PS51778">
    <property type="entry name" value="VAST"/>
    <property type="match status" value="1"/>
</dbReference>
<proteinExistence type="predicted"/>
<feature type="compositionally biased region" description="Basic and acidic residues" evidence="3">
    <location>
        <begin position="508"/>
        <end position="520"/>
    </location>
</feature>
<feature type="domain" description="C2" evidence="5">
    <location>
        <begin position="149"/>
        <end position="266"/>
    </location>
</feature>
<dbReference type="InterPro" id="IPR035892">
    <property type="entry name" value="C2_domain_sf"/>
</dbReference>
<evidence type="ECO:0000256" key="3">
    <source>
        <dbReference type="SAM" id="MobiDB-lite"/>
    </source>
</evidence>
<dbReference type="PANTHER" id="PTHR46296:SF8">
    <property type="entry name" value="OS06G0297800 PROTEIN"/>
    <property type="match status" value="1"/>
</dbReference>
<dbReference type="PANTHER" id="PTHR46296">
    <property type="entry name" value="BNAA05G37250D PROTEIN"/>
    <property type="match status" value="1"/>
</dbReference>
<dbReference type="Gene3D" id="1.10.10.10">
    <property type="entry name" value="Winged helix-like DNA-binding domain superfamily/Winged helix DNA-binding domain"/>
    <property type="match status" value="1"/>
</dbReference>
<evidence type="ECO:0008006" key="10">
    <source>
        <dbReference type="Google" id="ProtNLM"/>
    </source>
</evidence>
<dbReference type="PROSITE" id="PS50004">
    <property type="entry name" value="C2"/>
    <property type="match status" value="1"/>
</dbReference>
<dbReference type="PROSITE" id="PS50186">
    <property type="entry name" value="DEP"/>
    <property type="match status" value="1"/>
</dbReference>
<gene>
    <name evidence="8" type="ORF">TrCOL_g13174</name>
</gene>
<keyword evidence="9" id="KW-1185">Reference proteome</keyword>
<feature type="compositionally biased region" description="Basic and acidic residues" evidence="3">
    <location>
        <begin position="15"/>
        <end position="25"/>
    </location>
</feature>
<reference evidence="9" key="1">
    <citation type="journal article" date="2023" name="Commun. Biol.">
        <title>Genome analysis of Parmales, the sister group of diatoms, reveals the evolutionary specialization of diatoms from phago-mixotrophs to photoautotrophs.</title>
        <authorList>
            <person name="Ban H."/>
            <person name="Sato S."/>
            <person name="Yoshikawa S."/>
            <person name="Yamada K."/>
            <person name="Nakamura Y."/>
            <person name="Ichinomiya M."/>
            <person name="Sato N."/>
            <person name="Blanc-Mathieu R."/>
            <person name="Endo H."/>
            <person name="Kuwata A."/>
            <person name="Ogata H."/>
        </authorList>
    </citation>
    <scope>NUCLEOTIDE SEQUENCE [LARGE SCALE GENOMIC DNA]</scope>
</reference>
<dbReference type="InterPro" id="IPR044511">
    <property type="entry name" value="At1g03370/At5g50170-like"/>
</dbReference>
<feature type="transmembrane region" description="Helical" evidence="4">
    <location>
        <begin position="865"/>
        <end position="889"/>
    </location>
</feature>
<evidence type="ECO:0000256" key="2">
    <source>
        <dbReference type="ARBA" id="ARBA00023136"/>
    </source>
</evidence>
<sequence length="937" mass="101636">MHHRKVNSVDTNNRPSEDSGGGRKRTDSFFDVFSRLTTPQSQLVRSSLASEDLESVLSYEAETQSKYATLLTLTNRLSIGCPFGPRSRSGRTFLNVCRGREIVAWLLADPGSGYSSEDEAVTGMQKAIFFGLLRRVSAQDNLLNVAGSKNEFKNDNSIYTVVHSRTGAFRLLCTVEEVELTRRKKGDYYVRLSCGGSRVSTKVIMKSSKPVFDEVFEISPTDVSCSQLIITLMQYNGYTSDGFIGEGRVALCKVEEGIGKGYEVEIRRESHRREGGVEAKVHVNIRFSSPVKPTQVCCQRGNLKVFVYDTNDVSDGHLAAVDMKIGTMFGIGWWNRVTAGGDFGHSTTSLQKKQKKAVNGVTGEVTHNSTCFNEMIVVKNAEFNLWSGTVRVVVRQKAGHADLNERAVAAITIPAMDVVVVDPEVERVVIEKPNNWSGEEEVGGVEFGVDTGGGIRPTEGVDEVGRGRLGFVDKTVAGGKLFLGSVADRVTGGFHSLRNAFGGLDGGGAREEGGKDEGAVGREGGSRTFVPSKSFPMSTLAHLGGSRIIANGTIKLAVFFEVEGGRNILGEDDAPHDFEEGAVEEEEGVGEFTPPPLYSSIVLPRTPLPLSFLRYRRSVLSASSGFMTAYYERRGYYDVQVGEWESTIDDVGADGDSVAHGNGGSGAANMLDIGGSMHDFDLFSGEGVPQRLVTYNMPRTALLKSQKVTESQRLTRYGDTGFVLESTIRTLNAPYGRDFEADVMYTVHRGWGDGDEGDGPGEEFASERSNLGAGSMLLPVVPPRLACSLTVSSRVRFVGPNHVNAFVQSQIRSHVRRGTKEGGGVMVDIVREAVGGVKKEGKRGERRKGRRRRGGGRGGGLGWKWLWLFAGGIFAVGCWWFWMGILAVGGQGLSGLRVRVGLGLIGIKGKDWVCEMREGDEGVGEEGYSRVSGGEQE</sequence>
<accession>A0A9W7G011</accession>
<dbReference type="CDD" id="cd00030">
    <property type="entry name" value="C2"/>
    <property type="match status" value="1"/>
</dbReference>
<evidence type="ECO:0000259" key="5">
    <source>
        <dbReference type="PROSITE" id="PS50004"/>
    </source>
</evidence>
<keyword evidence="4" id="KW-0812">Transmembrane</keyword>
<dbReference type="InterPro" id="IPR000591">
    <property type="entry name" value="DEP_dom"/>
</dbReference>
<dbReference type="Pfam" id="PF00168">
    <property type="entry name" value="C2"/>
    <property type="match status" value="1"/>
</dbReference>
<comment type="subcellular location">
    <subcellularLocation>
        <location evidence="1">Membrane</location>
    </subcellularLocation>
</comment>
<dbReference type="GO" id="GO:0035556">
    <property type="term" value="P:intracellular signal transduction"/>
    <property type="evidence" value="ECO:0007669"/>
    <property type="project" value="InterPro"/>
</dbReference>
<evidence type="ECO:0000256" key="4">
    <source>
        <dbReference type="SAM" id="Phobius"/>
    </source>
</evidence>
<dbReference type="OrthoDB" id="205935at2759"/>
<dbReference type="GO" id="GO:0016020">
    <property type="term" value="C:membrane"/>
    <property type="evidence" value="ECO:0007669"/>
    <property type="project" value="UniProtKB-SubCell"/>
</dbReference>